<keyword evidence="4 9" id="KW-0159">Chromosome partition</keyword>
<dbReference type="GO" id="GO:0007059">
    <property type="term" value="P:chromosome segregation"/>
    <property type="evidence" value="ECO:0007669"/>
    <property type="project" value="UniProtKB-UniRule"/>
</dbReference>
<evidence type="ECO:0000256" key="4">
    <source>
        <dbReference type="ARBA" id="ARBA00022829"/>
    </source>
</evidence>
<dbReference type="PANTHER" id="PTHR30349:SF77">
    <property type="entry name" value="TYROSINE RECOMBINASE XERC"/>
    <property type="match status" value="1"/>
</dbReference>
<dbReference type="GO" id="GO:0003677">
    <property type="term" value="F:DNA binding"/>
    <property type="evidence" value="ECO:0007669"/>
    <property type="project" value="UniProtKB-UniRule"/>
</dbReference>
<feature type="domain" description="Core-binding (CB)" evidence="11">
    <location>
        <begin position="16"/>
        <end position="97"/>
    </location>
</feature>
<evidence type="ECO:0000256" key="8">
    <source>
        <dbReference type="ARBA" id="ARBA00023306"/>
    </source>
</evidence>
<sequence>METGTHTSSSQGVRRSQLHEAIDDFADYQHYVQGRSPATVRSYRSDLYDLATLVPTFAEFTLPNLRAWLAQAVRERKSRATIARRASATRAFSTWAQRQGHLEADVAARLHNPSATSTLPTVLAVNEAADVVAQHNQDQTKPNKRDPISQRDTAILELLYASGMRVAELVSLNRNDLDTQQQTIKVTGKGNKQRIVPFGRAAANALATWIADGRVVIQTKTRNDSTEPALFIGARGKRIDQRQVRRIVERAGLQQGITGLSPHGLRHSAATHLLEGGADLRVVQEILGHASLQTTQRYTHVTAERLKQVHSQAHPRA</sequence>
<accession>A0AAP4BQW0</accession>
<evidence type="ECO:0000256" key="6">
    <source>
        <dbReference type="ARBA" id="ARBA00023125"/>
    </source>
</evidence>
<dbReference type="InterPro" id="IPR044068">
    <property type="entry name" value="CB"/>
</dbReference>
<name>A0AAP4BQW0_9CORY</name>
<evidence type="ECO:0000256" key="5">
    <source>
        <dbReference type="ARBA" id="ARBA00022908"/>
    </source>
</evidence>
<feature type="domain" description="Tyr recombinase" evidence="10">
    <location>
        <begin position="118"/>
        <end position="311"/>
    </location>
</feature>
<comment type="caution">
    <text evidence="12">The sequence shown here is derived from an EMBL/GenBank/DDBJ whole genome shotgun (WGS) entry which is preliminary data.</text>
</comment>
<evidence type="ECO:0000313" key="13">
    <source>
        <dbReference type="Proteomes" id="UP001224412"/>
    </source>
</evidence>
<evidence type="ECO:0000259" key="10">
    <source>
        <dbReference type="PROSITE" id="PS51898"/>
    </source>
</evidence>
<dbReference type="InterPro" id="IPR002104">
    <property type="entry name" value="Integrase_catalytic"/>
</dbReference>
<dbReference type="HAMAP" id="MF_01808">
    <property type="entry name" value="Recomb_XerC_XerD"/>
    <property type="match status" value="1"/>
</dbReference>
<dbReference type="InterPro" id="IPR050090">
    <property type="entry name" value="Tyrosine_recombinase_XerCD"/>
</dbReference>
<reference evidence="12" key="1">
    <citation type="submission" date="2023-05" db="EMBL/GenBank/DDBJ databases">
        <title>Metabolic capabilities are highly conserved among human nasal-associated Corynebacterium species in pangenomic analyses.</title>
        <authorList>
            <person name="Tran T.H."/>
            <person name="Roberts A.Q."/>
            <person name="Escapa I.F."/>
            <person name="Gao W."/>
            <person name="Conlan S."/>
            <person name="Kong H."/>
            <person name="Segre J.A."/>
            <person name="Kelly M.S."/>
            <person name="Lemon K.P."/>
        </authorList>
    </citation>
    <scope>NUCLEOTIDE SEQUENCE</scope>
    <source>
        <strain evidence="12">KPL2773</strain>
    </source>
</reference>
<dbReference type="GO" id="GO:0006313">
    <property type="term" value="P:DNA transposition"/>
    <property type="evidence" value="ECO:0007669"/>
    <property type="project" value="UniProtKB-UniRule"/>
</dbReference>
<dbReference type="InterPro" id="IPR010998">
    <property type="entry name" value="Integrase_recombinase_N"/>
</dbReference>
<evidence type="ECO:0000256" key="9">
    <source>
        <dbReference type="HAMAP-Rule" id="MF_01808"/>
    </source>
</evidence>
<feature type="active site" evidence="9">
    <location>
        <position position="266"/>
    </location>
</feature>
<gene>
    <name evidence="9" type="primary">xerC</name>
    <name evidence="12" type="ORF">QPX42_03900</name>
</gene>
<dbReference type="SUPFAM" id="SSF47823">
    <property type="entry name" value="lambda integrase-like, N-terminal domain"/>
    <property type="match status" value="1"/>
</dbReference>
<evidence type="ECO:0000256" key="2">
    <source>
        <dbReference type="ARBA" id="ARBA00022490"/>
    </source>
</evidence>
<dbReference type="CDD" id="cd00798">
    <property type="entry name" value="INT_XerDC_C"/>
    <property type="match status" value="1"/>
</dbReference>
<proteinExistence type="inferred from homology"/>
<dbReference type="PROSITE" id="PS51900">
    <property type="entry name" value="CB"/>
    <property type="match status" value="1"/>
</dbReference>
<dbReference type="InterPro" id="IPR004107">
    <property type="entry name" value="Integrase_SAM-like_N"/>
</dbReference>
<organism evidence="12 13">
    <name type="scientific">Corynebacterium pseudodiphtheriticum</name>
    <dbReference type="NCBI Taxonomy" id="37637"/>
    <lineage>
        <taxon>Bacteria</taxon>
        <taxon>Bacillati</taxon>
        <taxon>Actinomycetota</taxon>
        <taxon>Actinomycetes</taxon>
        <taxon>Mycobacteriales</taxon>
        <taxon>Corynebacteriaceae</taxon>
        <taxon>Corynebacterium</taxon>
    </lineage>
</organism>
<feature type="active site" evidence="9">
    <location>
        <position position="189"/>
    </location>
</feature>
<dbReference type="InterPro" id="IPR011010">
    <property type="entry name" value="DNA_brk_join_enz"/>
</dbReference>
<comment type="function">
    <text evidence="9">Site-specific tyrosine recombinase, which acts by catalyzing the cutting and rejoining of the recombining DNA molecules. The XerC-XerD complex is essential to convert dimers of the bacterial chromosome into monomers to permit their segregation at cell division. It also contributes to the segregational stability of plasmids.</text>
</comment>
<dbReference type="EMBL" id="JASNVH010000005">
    <property type="protein sequence ID" value="MDK4306695.1"/>
    <property type="molecule type" value="Genomic_DNA"/>
</dbReference>
<dbReference type="PANTHER" id="PTHR30349">
    <property type="entry name" value="PHAGE INTEGRASE-RELATED"/>
    <property type="match status" value="1"/>
</dbReference>
<keyword evidence="5 9" id="KW-0229">DNA integration</keyword>
<feature type="active site" description="O-(3'-phospho-DNA)-tyrosine intermediate" evidence="9">
    <location>
        <position position="298"/>
    </location>
</feature>
<feature type="active site" evidence="9">
    <location>
        <position position="289"/>
    </location>
</feature>
<protein>
    <recommendedName>
        <fullName evidence="9">Tyrosine recombinase XerC</fullName>
    </recommendedName>
</protein>
<dbReference type="Pfam" id="PF00589">
    <property type="entry name" value="Phage_integrase"/>
    <property type="match status" value="1"/>
</dbReference>
<dbReference type="SUPFAM" id="SSF56349">
    <property type="entry name" value="DNA breaking-rejoining enzymes"/>
    <property type="match status" value="1"/>
</dbReference>
<dbReference type="InterPro" id="IPR023009">
    <property type="entry name" value="Tyrosine_recombinase_XerC/XerD"/>
</dbReference>
<keyword evidence="8 9" id="KW-0131">Cell cycle</keyword>
<keyword evidence="3 9" id="KW-0132">Cell division</keyword>
<dbReference type="Pfam" id="PF02899">
    <property type="entry name" value="Phage_int_SAM_1"/>
    <property type="match status" value="1"/>
</dbReference>
<dbReference type="Gene3D" id="1.10.150.130">
    <property type="match status" value="1"/>
</dbReference>
<evidence type="ECO:0000256" key="3">
    <source>
        <dbReference type="ARBA" id="ARBA00022618"/>
    </source>
</evidence>
<comment type="similarity">
    <text evidence="9">Belongs to the 'phage' integrase family. XerC subfamily.</text>
</comment>
<feature type="active site" evidence="9">
    <location>
        <position position="263"/>
    </location>
</feature>
<evidence type="ECO:0000259" key="11">
    <source>
        <dbReference type="PROSITE" id="PS51900"/>
    </source>
</evidence>
<evidence type="ECO:0000256" key="1">
    <source>
        <dbReference type="ARBA" id="ARBA00004496"/>
    </source>
</evidence>
<evidence type="ECO:0000313" key="12">
    <source>
        <dbReference type="EMBL" id="MDK4306695.1"/>
    </source>
</evidence>
<dbReference type="InterPro" id="IPR013762">
    <property type="entry name" value="Integrase-like_cat_sf"/>
</dbReference>
<feature type="active site" evidence="9">
    <location>
        <position position="165"/>
    </location>
</feature>
<keyword evidence="6 9" id="KW-0238">DNA-binding</keyword>
<comment type="subunit">
    <text evidence="9">Forms a cyclic heterotetrameric complex composed of two molecules of XerC and two molecules of XerD.</text>
</comment>
<dbReference type="PROSITE" id="PS51898">
    <property type="entry name" value="TYR_RECOMBINASE"/>
    <property type="match status" value="1"/>
</dbReference>
<comment type="subcellular location">
    <subcellularLocation>
        <location evidence="1 9">Cytoplasm</location>
    </subcellularLocation>
</comment>
<dbReference type="GO" id="GO:0009037">
    <property type="term" value="F:tyrosine-based site-specific recombinase activity"/>
    <property type="evidence" value="ECO:0007669"/>
    <property type="project" value="UniProtKB-UniRule"/>
</dbReference>
<dbReference type="RefSeq" id="WP_284588826.1">
    <property type="nucleotide sequence ID" value="NZ_JASNUC010000004.1"/>
</dbReference>
<keyword evidence="2 9" id="KW-0963">Cytoplasm</keyword>
<dbReference type="Gene3D" id="1.10.443.10">
    <property type="entry name" value="Intergrase catalytic core"/>
    <property type="match status" value="1"/>
</dbReference>
<dbReference type="GO" id="GO:0005737">
    <property type="term" value="C:cytoplasm"/>
    <property type="evidence" value="ECO:0007669"/>
    <property type="project" value="UniProtKB-SubCell"/>
</dbReference>
<dbReference type="GO" id="GO:0051301">
    <property type="term" value="P:cell division"/>
    <property type="evidence" value="ECO:0007669"/>
    <property type="project" value="UniProtKB-KW"/>
</dbReference>
<dbReference type="AlphaFoldDB" id="A0AAP4BQW0"/>
<keyword evidence="7 9" id="KW-0233">DNA recombination</keyword>
<dbReference type="Proteomes" id="UP001224412">
    <property type="component" value="Unassembled WGS sequence"/>
</dbReference>
<evidence type="ECO:0000256" key="7">
    <source>
        <dbReference type="ARBA" id="ARBA00023172"/>
    </source>
</evidence>